<proteinExistence type="predicted"/>
<name>A0ACC5PVP7_ENTAG</name>
<evidence type="ECO:0000313" key="2">
    <source>
        <dbReference type="Proteomes" id="UP000610459"/>
    </source>
</evidence>
<comment type="caution">
    <text evidence="1">The sequence shown here is derived from an EMBL/GenBank/DDBJ whole genome shotgun (WGS) entry which is preliminary data.</text>
</comment>
<evidence type="ECO:0000313" key="1">
    <source>
        <dbReference type="EMBL" id="MBD8129183.1"/>
    </source>
</evidence>
<accession>A0ACC5PVP7</accession>
<organism evidence="1 2">
    <name type="scientific">Enterobacter agglomerans</name>
    <name type="common">Erwinia herbicola</name>
    <name type="synonym">Pantoea agglomerans</name>
    <dbReference type="NCBI Taxonomy" id="549"/>
    <lineage>
        <taxon>Bacteria</taxon>
        <taxon>Pseudomonadati</taxon>
        <taxon>Pseudomonadota</taxon>
        <taxon>Gammaproteobacteria</taxon>
        <taxon>Enterobacterales</taxon>
        <taxon>Erwiniaceae</taxon>
        <taxon>Pantoea</taxon>
        <taxon>Pantoea agglomerans group</taxon>
    </lineage>
</organism>
<gene>
    <name evidence="1" type="ORF">IFT41_24115</name>
</gene>
<sequence length="98" mass="10700">MNAEEKQALIEVATKRLNQSRKMAEAQKGSVRPRGGIEIDYGINIALMEIALAALTAKPVKLPELQPWRPLVELGAQAAYRSLVVEAIRAAGYEVEGE</sequence>
<dbReference type="EMBL" id="JACYNR010000041">
    <property type="protein sequence ID" value="MBD8129183.1"/>
    <property type="molecule type" value="Genomic_DNA"/>
</dbReference>
<dbReference type="Proteomes" id="UP000610459">
    <property type="component" value="Unassembled WGS sequence"/>
</dbReference>
<protein>
    <submittedName>
        <fullName evidence="1">Uncharacterized protein</fullName>
    </submittedName>
</protein>
<reference evidence="1 2" key="1">
    <citation type="journal article" date="2020" name="FEMS Microbiol. Ecol.">
        <title>Temporal dynamics of bacterial communities during seed development and maturation.</title>
        <authorList>
            <person name="Chesneau G."/>
            <person name="Torres-Cortes G."/>
            <person name="Briand M."/>
            <person name="Darrasse A."/>
            <person name="Preveaux A."/>
            <person name="Marais C."/>
            <person name="Jacques M.A."/>
            <person name="Shade A."/>
            <person name="Barret M."/>
        </authorList>
    </citation>
    <scope>NUCLEOTIDE SEQUENCE [LARGE SCALE GENOMIC DNA]</scope>
    <source>
        <strain evidence="1 2">CFBP13709</strain>
    </source>
</reference>
<keyword evidence="2" id="KW-1185">Reference proteome</keyword>